<comment type="caution">
    <text evidence="1">The sequence shown here is derived from an EMBL/GenBank/DDBJ whole genome shotgun (WGS) entry which is preliminary data.</text>
</comment>
<reference evidence="1" key="1">
    <citation type="submission" date="2020-11" db="EMBL/GenBank/DDBJ databases">
        <authorList>
            <consortium name="DOE Joint Genome Institute"/>
            <person name="Ahrendt S."/>
            <person name="Riley R."/>
            <person name="Andreopoulos W."/>
            <person name="Labutti K."/>
            <person name="Pangilinan J."/>
            <person name="Ruiz-Duenas F.J."/>
            <person name="Barrasa J.M."/>
            <person name="Sanchez-Garcia M."/>
            <person name="Camarero S."/>
            <person name="Miyauchi S."/>
            <person name="Serrano A."/>
            <person name="Linde D."/>
            <person name="Babiker R."/>
            <person name="Drula E."/>
            <person name="Ayuso-Fernandez I."/>
            <person name="Pacheco R."/>
            <person name="Padilla G."/>
            <person name="Ferreira P."/>
            <person name="Barriuso J."/>
            <person name="Kellner H."/>
            <person name="Castanera R."/>
            <person name="Alfaro M."/>
            <person name="Ramirez L."/>
            <person name="Pisabarro A.G."/>
            <person name="Kuo A."/>
            <person name="Tritt A."/>
            <person name="Lipzen A."/>
            <person name="He G."/>
            <person name="Yan M."/>
            <person name="Ng V."/>
            <person name="Cullen D."/>
            <person name="Martin F."/>
            <person name="Rosso M.-N."/>
            <person name="Henrissat B."/>
            <person name="Hibbett D."/>
            <person name="Martinez A.T."/>
            <person name="Grigoriev I.V."/>
        </authorList>
    </citation>
    <scope>NUCLEOTIDE SEQUENCE</scope>
    <source>
        <strain evidence="1">MF-IS2</strain>
    </source>
</reference>
<name>A0A9P6C0D8_9AGAR</name>
<organism evidence="1 2">
    <name type="scientific">Macrolepiota fuliginosa MF-IS2</name>
    <dbReference type="NCBI Taxonomy" id="1400762"/>
    <lineage>
        <taxon>Eukaryota</taxon>
        <taxon>Fungi</taxon>
        <taxon>Dikarya</taxon>
        <taxon>Basidiomycota</taxon>
        <taxon>Agaricomycotina</taxon>
        <taxon>Agaricomycetes</taxon>
        <taxon>Agaricomycetidae</taxon>
        <taxon>Agaricales</taxon>
        <taxon>Agaricineae</taxon>
        <taxon>Agaricaceae</taxon>
        <taxon>Macrolepiota</taxon>
    </lineage>
</organism>
<evidence type="ECO:0000313" key="2">
    <source>
        <dbReference type="Proteomes" id="UP000807342"/>
    </source>
</evidence>
<keyword evidence="2" id="KW-1185">Reference proteome</keyword>
<dbReference type="Proteomes" id="UP000807342">
    <property type="component" value="Unassembled WGS sequence"/>
</dbReference>
<proteinExistence type="predicted"/>
<accession>A0A9P6C0D8</accession>
<evidence type="ECO:0000313" key="1">
    <source>
        <dbReference type="EMBL" id="KAF9444504.1"/>
    </source>
</evidence>
<sequence length="446" mass="51219">MTGPAGVDKSAVAQTCAEKLKAEGQLGASYFFLIDGHIDFFGTYCDHNFQHQNCAPQSFCRPPSVDAEIKLYLEGGFENTIRRRNFSVLLPWPSETQLDVLVAAAAGIFVYAATVLRFIDHLPSLDPDEALHIVLAIISRNAQATSISSSKLVFAELDEFYTLIMQRIPVHVLPSVQLFLAVMFLGGNTFDWSAIFLSNVLRVTLYHKSFFDFLKDPTRSGSFCIPSQRMKEKLFVHLLQLHHDLSQTYRIQGSGYYLKRWVYDFATSKLVYSESVLDMSHSLLRRLVEVDYCKMMAVQLSLYDCPGIVQILHRWGIVKRVTDTFLYCIPPEEFRDFDLDSFYKMVDLYQELKIIKPCSPSYLPGPSSNGSRGRLKKGLHVFGRGRKRHFWGWEINTKQRCYFKFETANSDEARAFYQECTLELSDFGLDKPGYWDKYFRRSVVPS</sequence>
<protein>
    <submittedName>
        <fullName evidence="1">Uncharacterized protein</fullName>
    </submittedName>
</protein>
<dbReference type="OrthoDB" id="4760524at2759"/>
<dbReference type="AlphaFoldDB" id="A0A9P6C0D8"/>
<gene>
    <name evidence="1" type="ORF">P691DRAFT_837007</name>
</gene>
<dbReference type="EMBL" id="MU151371">
    <property type="protein sequence ID" value="KAF9444504.1"/>
    <property type="molecule type" value="Genomic_DNA"/>
</dbReference>